<proteinExistence type="predicted"/>
<accession>A0A5C2SAV4</accession>
<keyword evidence="2" id="KW-1185">Reference proteome</keyword>
<evidence type="ECO:0000313" key="2">
    <source>
        <dbReference type="Proteomes" id="UP000313359"/>
    </source>
</evidence>
<dbReference type="Proteomes" id="UP000313359">
    <property type="component" value="Unassembled WGS sequence"/>
</dbReference>
<dbReference type="AlphaFoldDB" id="A0A5C2SAV4"/>
<protein>
    <submittedName>
        <fullName evidence="1">Uncharacterized protein</fullName>
    </submittedName>
</protein>
<dbReference type="EMBL" id="ML122264">
    <property type="protein sequence ID" value="RPD60870.1"/>
    <property type="molecule type" value="Genomic_DNA"/>
</dbReference>
<organism evidence="1 2">
    <name type="scientific">Lentinus tigrinus ALCF2SS1-6</name>
    <dbReference type="NCBI Taxonomy" id="1328759"/>
    <lineage>
        <taxon>Eukaryota</taxon>
        <taxon>Fungi</taxon>
        <taxon>Dikarya</taxon>
        <taxon>Basidiomycota</taxon>
        <taxon>Agaricomycotina</taxon>
        <taxon>Agaricomycetes</taxon>
        <taxon>Polyporales</taxon>
        <taxon>Polyporaceae</taxon>
        <taxon>Lentinus</taxon>
    </lineage>
</organism>
<gene>
    <name evidence="1" type="ORF">L227DRAFT_86192</name>
</gene>
<name>A0A5C2SAV4_9APHY</name>
<sequence>MGPDRLPSTASSRSRNLSPPPLSLLTVHTLFPRLSLFSPYLLSIAPPKRHIYCCRQQFDVHFRSSTVSLYVFIITDHLLASVSLSIEALPSSPCSLCSLLAICCCDCCAVL</sequence>
<evidence type="ECO:0000313" key="1">
    <source>
        <dbReference type="EMBL" id="RPD60870.1"/>
    </source>
</evidence>
<reference evidence="1" key="1">
    <citation type="journal article" date="2018" name="Genome Biol. Evol.">
        <title>Genomics and development of Lentinus tigrinus, a white-rot wood-decaying mushroom with dimorphic fruiting bodies.</title>
        <authorList>
            <person name="Wu B."/>
            <person name="Xu Z."/>
            <person name="Knudson A."/>
            <person name="Carlson A."/>
            <person name="Chen N."/>
            <person name="Kovaka S."/>
            <person name="LaButti K."/>
            <person name="Lipzen A."/>
            <person name="Pennachio C."/>
            <person name="Riley R."/>
            <person name="Schakwitz W."/>
            <person name="Umezawa K."/>
            <person name="Ohm R.A."/>
            <person name="Grigoriev I.V."/>
            <person name="Nagy L.G."/>
            <person name="Gibbons J."/>
            <person name="Hibbett D."/>
        </authorList>
    </citation>
    <scope>NUCLEOTIDE SEQUENCE [LARGE SCALE GENOMIC DNA]</scope>
    <source>
        <strain evidence="1">ALCF2SS1-6</strain>
    </source>
</reference>